<keyword evidence="4" id="KW-0804">Transcription</keyword>
<evidence type="ECO:0000259" key="5">
    <source>
        <dbReference type="PROSITE" id="PS50931"/>
    </source>
</evidence>
<dbReference type="InterPro" id="IPR000847">
    <property type="entry name" value="LysR_HTH_N"/>
</dbReference>
<feature type="domain" description="HTH lysR-type" evidence="5">
    <location>
        <begin position="9"/>
        <end position="66"/>
    </location>
</feature>
<evidence type="ECO:0000256" key="3">
    <source>
        <dbReference type="ARBA" id="ARBA00023125"/>
    </source>
</evidence>
<dbReference type="Pfam" id="PF00126">
    <property type="entry name" value="HTH_1"/>
    <property type="match status" value="1"/>
</dbReference>
<evidence type="ECO:0000313" key="6">
    <source>
        <dbReference type="EMBL" id="MDQ0474861.1"/>
    </source>
</evidence>
<evidence type="ECO:0000313" key="7">
    <source>
        <dbReference type="Proteomes" id="UP001242480"/>
    </source>
</evidence>
<keyword evidence="3 6" id="KW-0238">DNA-binding</keyword>
<keyword evidence="2" id="KW-0805">Transcription regulation</keyword>
<dbReference type="Proteomes" id="UP001242480">
    <property type="component" value="Unassembled WGS sequence"/>
</dbReference>
<dbReference type="PROSITE" id="PS50931">
    <property type="entry name" value="HTH_LYSR"/>
    <property type="match status" value="1"/>
</dbReference>
<dbReference type="RefSeq" id="WP_307285188.1">
    <property type="nucleotide sequence ID" value="NZ_JAUSVX010000027.1"/>
</dbReference>
<dbReference type="Pfam" id="PF03466">
    <property type="entry name" value="LysR_substrate"/>
    <property type="match status" value="1"/>
</dbReference>
<keyword evidence="7" id="KW-1185">Reference proteome</keyword>
<accession>A0ABU0JKP5</accession>
<organism evidence="6 7">
    <name type="scientific">Labrys wisconsinensis</name>
    <dbReference type="NCBI Taxonomy" id="425677"/>
    <lineage>
        <taxon>Bacteria</taxon>
        <taxon>Pseudomonadati</taxon>
        <taxon>Pseudomonadota</taxon>
        <taxon>Alphaproteobacteria</taxon>
        <taxon>Hyphomicrobiales</taxon>
        <taxon>Xanthobacteraceae</taxon>
        <taxon>Labrys</taxon>
    </lineage>
</organism>
<comment type="similarity">
    <text evidence="1">Belongs to the LysR transcriptional regulatory family.</text>
</comment>
<comment type="caution">
    <text evidence="6">The sequence shown here is derived from an EMBL/GenBank/DDBJ whole genome shotgun (WGS) entry which is preliminary data.</text>
</comment>
<dbReference type="PANTHER" id="PTHR30537">
    <property type="entry name" value="HTH-TYPE TRANSCRIPTIONAL REGULATOR"/>
    <property type="match status" value="1"/>
</dbReference>
<protein>
    <submittedName>
        <fullName evidence="6">DNA-binding transcriptional LysR family regulator</fullName>
    </submittedName>
</protein>
<dbReference type="GO" id="GO:0003677">
    <property type="term" value="F:DNA binding"/>
    <property type="evidence" value="ECO:0007669"/>
    <property type="project" value="UniProtKB-KW"/>
</dbReference>
<dbReference type="InterPro" id="IPR058163">
    <property type="entry name" value="LysR-type_TF_proteobact-type"/>
</dbReference>
<evidence type="ECO:0000256" key="1">
    <source>
        <dbReference type="ARBA" id="ARBA00009437"/>
    </source>
</evidence>
<dbReference type="SUPFAM" id="SSF46785">
    <property type="entry name" value="Winged helix' DNA-binding domain"/>
    <property type="match status" value="1"/>
</dbReference>
<dbReference type="Gene3D" id="1.10.10.10">
    <property type="entry name" value="Winged helix-like DNA-binding domain superfamily/Winged helix DNA-binding domain"/>
    <property type="match status" value="1"/>
</dbReference>
<dbReference type="PANTHER" id="PTHR30537:SF79">
    <property type="entry name" value="TRANSCRIPTIONAL REGULATOR-RELATED"/>
    <property type="match status" value="1"/>
</dbReference>
<name>A0ABU0JKP5_9HYPH</name>
<dbReference type="InterPro" id="IPR036390">
    <property type="entry name" value="WH_DNA-bd_sf"/>
</dbReference>
<evidence type="ECO:0000256" key="4">
    <source>
        <dbReference type="ARBA" id="ARBA00023163"/>
    </source>
</evidence>
<dbReference type="InterPro" id="IPR036388">
    <property type="entry name" value="WH-like_DNA-bd_sf"/>
</dbReference>
<dbReference type="InterPro" id="IPR005119">
    <property type="entry name" value="LysR_subst-bd"/>
</dbReference>
<gene>
    <name evidence="6" type="ORF">QO011_007903</name>
</gene>
<dbReference type="SUPFAM" id="SSF53850">
    <property type="entry name" value="Periplasmic binding protein-like II"/>
    <property type="match status" value="1"/>
</dbReference>
<proteinExistence type="inferred from homology"/>
<dbReference type="PRINTS" id="PR00039">
    <property type="entry name" value="HTHLYSR"/>
</dbReference>
<dbReference type="EMBL" id="JAUSVX010000027">
    <property type="protein sequence ID" value="MDQ0474861.1"/>
    <property type="molecule type" value="Genomic_DNA"/>
</dbReference>
<reference evidence="6 7" key="1">
    <citation type="submission" date="2023-07" db="EMBL/GenBank/DDBJ databases">
        <title>Genomic Encyclopedia of Type Strains, Phase IV (KMG-IV): sequencing the most valuable type-strain genomes for metagenomic binning, comparative biology and taxonomic classification.</title>
        <authorList>
            <person name="Goeker M."/>
        </authorList>
    </citation>
    <scope>NUCLEOTIDE SEQUENCE [LARGE SCALE GENOMIC DNA]</scope>
    <source>
        <strain evidence="6 7">DSM 19619</strain>
    </source>
</reference>
<evidence type="ECO:0000256" key="2">
    <source>
        <dbReference type="ARBA" id="ARBA00023015"/>
    </source>
</evidence>
<dbReference type="Gene3D" id="3.40.190.10">
    <property type="entry name" value="Periplasmic binding protein-like II"/>
    <property type="match status" value="2"/>
</dbReference>
<sequence length="319" mass="34827">MVHSSPTLPPLDTLEAFAHAARSGSFSAAAETLGLTHGAVSRQVARLERWMGVKLFQRAARGVTLTPDGSRFFVRAEEALALLGSGEDRWVQRRGPAVVRLSATPSLASLWLFPRMRLLEGDDLHLDLVIEHRLADFSEGVDLAIRCGRGPWAGIRSLRLWREEIAPIAAPTLADRIGPVPSAARLLDWPILHDSNTEGWRHWLAAAGIDYAPRSRDCRFEDYHLVLEACALGLGVALTRPMLAQPAIDAGRVVVLDERTVTNPVAFHLIRPDEPLRAPAAEMAGRLLRAAGIEDEAIAAFVNPGRPRAQRGGWADAEL</sequence>